<gene>
    <name evidence="1" type="ORF">HTY61_18365</name>
</gene>
<dbReference type="AlphaFoldDB" id="A0A6N1VMR6"/>
<dbReference type="RefSeq" id="WP_175278168.1">
    <property type="nucleotide sequence ID" value="NZ_CP054836.1"/>
</dbReference>
<dbReference type="EMBL" id="CP054836">
    <property type="protein sequence ID" value="QKV20277.1"/>
    <property type="molecule type" value="Genomic_DNA"/>
</dbReference>
<keyword evidence="2" id="KW-1185">Reference proteome</keyword>
<evidence type="ECO:0000313" key="1">
    <source>
        <dbReference type="EMBL" id="QKV20277.1"/>
    </source>
</evidence>
<sequence length="72" mass="8481">MAEHKLEITTDVPNIRHTIHFGDGEFEMEIDGGEWFLRGKTSEIEVDMKIGRRRRWQDAMRDAMIFIEASTK</sequence>
<reference evidence="1 2" key="1">
    <citation type="submission" date="2020-06" db="EMBL/GenBank/DDBJ databases">
        <title>Oricola thermophila sp. nov. isolated from a tidal sediments.</title>
        <authorList>
            <person name="Kwon K.K."/>
            <person name="Yang S.-H."/>
            <person name="Park M.-J."/>
        </authorList>
    </citation>
    <scope>NUCLEOTIDE SEQUENCE [LARGE SCALE GENOMIC DNA]</scope>
    <source>
        <strain evidence="1 2">MEBiC13590</strain>
    </source>
</reference>
<proteinExistence type="predicted"/>
<accession>A0A6N1VMR6</accession>
<dbReference type="Proteomes" id="UP000509367">
    <property type="component" value="Chromosome"/>
</dbReference>
<protein>
    <submittedName>
        <fullName evidence="1">Uncharacterized protein</fullName>
    </submittedName>
</protein>
<evidence type="ECO:0000313" key="2">
    <source>
        <dbReference type="Proteomes" id="UP000509367"/>
    </source>
</evidence>
<dbReference type="KEGG" id="orm:HTY61_18365"/>
<organism evidence="1 2">
    <name type="scientific">Oricola thermophila</name>
    <dbReference type="NCBI Taxonomy" id="2742145"/>
    <lineage>
        <taxon>Bacteria</taxon>
        <taxon>Pseudomonadati</taxon>
        <taxon>Pseudomonadota</taxon>
        <taxon>Alphaproteobacteria</taxon>
        <taxon>Hyphomicrobiales</taxon>
        <taxon>Ahrensiaceae</taxon>
        <taxon>Oricola</taxon>
    </lineage>
</organism>
<name>A0A6N1VMR6_9HYPH</name>